<protein>
    <recommendedName>
        <fullName evidence="5">Helicase ATP-binding domain-containing protein</fullName>
    </recommendedName>
</protein>
<dbReference type="GO" id="GO:0002151">
    <property type="term" value="F:G-quadruplex RNA binding"/>
    <property type="evidence" value="ECO:0007669"/>
    <property type="project" value="TreeGrafter"/>
</dbReference>
<dbReference type="PhylomeDB" id="T1J322"/>
<accession>T1J322</accession>
<dbReference type="EMBL" id="JH431819">
    <property type="status" value="NOT_ANNOTATED_CDS"/>
    <property type="molecule type" value="Genomic_DNA"/>
</dbReference>
<dbReference type="GO" id="GO:0005737">
    <property type="term" value="C:cytoplasm"/>
    <property type="evidence" value="ECO:0007669"/>
    <property type="project" value="TreeGrafter"/>
</dbReference>
<dbReference type="Gene3D" id="3.40.50.300">
    <property type="entry name" value="P-loop containing nucleotide triphosphate hydrolases"/>
    <property type="match status" value="2"/>
</dbReference>
<dbReference type="AlphaFoldDB" id="T1J322"/>
<evidence type="ECO:0008006" key="5">
    <source>
        <dbReference type="Google" id="ProtNLM"/>
    </source>
</evidence>
<reference evidence="4" key="1">
    <citation type="submission" date="2011-05" db="EMBL/GenBank/DDBJ databases">
        <authorList>
            <person name="Richards S.R."/>
            <person name="Qu J."/>
            <person name="Jiang H."/>
            <person name="Jhangiani S.N."/>
            <person name="Agravi P."/>
            <person name="Goodspeed R."/>
            <person name="Gross S."/>
            <person name="Mandapat C."/>
            <person name="Jackson L."/>
            <person name="Mathew T."/>
            <person name="Pu L."/>
            <person name="Thornton R."/>
            <person name="Saada N."/>
            <person name="Wilczek-Boney K.B."/>
            <person name="Lee S."/>
            <person name="Kovar C."/>
            <person name="Wu Y."/>
            <person name="Scherer S.E."/>
            <person name="Worley K.C."/>
            <person name="Muzny D.M."/>
            <person name="Gibbs R."/>
        </authorList>
    </citation>
    <scope>NUCLEOTIDE SEQUENCE</scope>
    <source>
        <strain evidence="4">Brora</strain>
    </source>
</reference>
<dbReference type="Proteomes" id="UP000014500">
    <property type="component" value="Unassembled WGS sequence"/>
</dbReference>
<dbReference type="HOGENOM" id="CLU_788275_0_0_1"/>
<dbReference type="STRING" id="126957.T1J322"/>
<name>T1J322_STRMM</name>
<dbReference type="EnsemblMetazoa" id="SMAR007980-RA">
    <property type="protein sequence ID" value="SMAR007980-PA"/>
    <property type="gene ID" value="SMAR007980"/>
</dbReference>
<proteinExistence type="predicted"/>
<keyword evidence="2" id="KW-0067">ATP-binding</keyword>
<dbReference type="GO" id="GO:0016787">
    <property type="term" value="F:hydrolase activity"/>
    <property type="evidence" value="ECO:0007669"/>
    <property type="project" value="UniProtKB-KW"/>
</dbReference>
<dbReference type="SUPFAM" id="SSF52540">
    <property type="entry name" value="P-loop containing nucleoside triphosphate hydrolases"/>
    <property type="match status" value="1"/>
</dbReference>
<keyword evidence="2" id="KW-0547">Nucleotide-binding</keyword>
<dbReference type="GO" id="GO:0003724">
    <property type="term" value="F:RNA helicase activity"/>
    <property type="evidence" value="ECO:0007669"/>
    <property type="project" value="TreeGrafter"/>
</dbReference>
<evidence type="ECO:0000313" key="3">
    <source>
        <dbReference type="EnsemblMetazoa" id="SMAR007980-PA"/>
    </source>
</evidence>
<sequence length="352" mass="39700">MAVLVASVCLLKSSKNANFSIYIKNITNLSSRFATSTCESIINEGFKTSNFQNTNSKSIISDFYRTVDTYFGDKSLNPNLKLAIISDERRNLKWSATLEMKWPQNVKLEELGSTRNDAETRVFGKAVELLRELNLFMNIVDERPQLIDLISAEIGKRNCLQKCSDKREELDEILEMTEKMMLDGITGKDFCELNVINREIRNHQLHQHQKNPNSPETETTEYSNLNHKIQIFTTIAANPVTIINGRGNGKTTQTLEYILESFIKAEKGSDCNIIVTQPRLRAAAHELRGPLLSPQKGAVIFCTPGYLLNQLQLNPDLIGVSHVIIDESQEQGVVTDLLLATLRNLTQRNVSI</sequence>
<dbReference type="GO" id="GO:0003678">
    <property type="term" value="F:DNA helicase activity"/>
    <property type="evidence" value="ECO:0007669"/>
    <property type="project" value="TreeGrafter"/>
</dbReference>
<dbReference type="InterPro" id="IPR027417">
    <property type="entry name" value="P-loop_NTPase"/>
</dbReference>
<keyword evidence="4" id="KW-1185">Reference proteome</keyword>
<dbReference type="GO" id="GO:0005634">
    <property type="term" value="C:nucleus"/>
    <property type="evidence" value="ECO:0007669"/>
    <property type="project" value="TreeGrafter"/>
</dbReference>
<evidence type="ECO:0000256" key="1">
    <source>
        <dbReference type="ARBA" id="ARBA00022801"/>
    </source>
</evidence>
<reference evidence="3" key="2">
    <citation type="submission" date="2015-02" db="UniProtKB">
        <authorList>
            <consortium name="EnsemblMetazoa"/>
        </authorList>
    </citation>
    <scope>IDENTIFICATION</scope>
</reference>
<dbReference type="Gene3D" id="3.30.160.20">
    <property type="match status" value="1"/>
</dbReference>
<evidence type="ECO:0000256" key="2">
    <source>
        <dbReference type="ARBA" id="ARBA00022806"/>
    </source>
</evidence>
<organism evidence="3 4">
    <name type="scientific">Strigamia maritima</name>
    <name type="common">European centipede</name>
    <name type="synonym">Geophilus maritimus</name>
    <dbReference type="NCBI Taxonomy" id="126957"/>
    <lineage>
        <taxon>Eukaryota</taxon>
        <taxon>Metazoa</taxon>
        <taxon>Ecdysozoa</taxon>
        <taxon>Arthropoda</taxon>
        <taxon>Myriapoda</taxon>
        <taxon>Chilopoda</taxon>
        <taxon>Pleurostigmophora</taxon>
        <taxon>Geophilomorpha</taxon>
        <taxon>Linotaeniidae</taxon>
        <taxon>Strigamia</taxon>
    </lineage>
</organism>
<evidence type="ECO:0000313" key="4">
    <source>
        <dbReference type="Proteomes" id="UP000014500"/>
    </source>
</evidence>
<dbReference type="eggNOG" id="KOG0920">
    <property type="taxonomic scope" value="Eukaryota"/>
</dbReference>
<dbReference type="PANTHER" id="PTHR18934:SF257">
    <property type="entry name" value="ATP-DEPENDENT RNA HELICASE DHX30"/>
    <property type="match status" value="1"/>
</dbReference>
<dbReference type="PANTHER" id="PTHR18934">
    <property type="entry name" value="ATP-DEPENDENT RNA HELICASE"/>
    <property type="match status" value="1"/>
</dbReference>
<keyword evidence="1" id="KW-0378">Hydrolase</keyword>
<keyword evidence="2" id="KW-0347">Helicase</keyword>